<feature type="signal peptide" evidence="2">
    <location>
        <begin position="1"/>
        <end position="38"/>
    </location>
</feature>
<keyword evidence="2" id="KW-0732">Signal</keyword>
<dbReference type="Gene3D" id="2.40.10.10">
    <property type="entry name" value="Trypsin-like serine proteases"/>
    <property type="match status" value="1"/>
</dbReference>
<dbReference type="PROSITE" id="PS50240">
    <property type="entry name" value="TRYPSIN_DOM"/>
    <property type="match status" value="1"/>
</dbReference>
<feature type="domain" description="Peptidase S1" evidence="3">
    <location>
        <begin position="39"/>
        <end position="272"/>
    </location>
</feature>
<dbReference type="InterPro" id="IPR001254">
    <property type="entry name" value="Trypsin_dom"/>
</dbReference>
<feature type="chain" id="PRO_5044340165" evidence="2">
    <location>
        <begin position="39"/>
        <end position="273"/>
    </location>
</feature>
<reference evidence="4" key="1">
    <citation type="submission" date="2024-07" db="EMBL/GenBank/DDBJ databases">
        <authorList>
            <person name="Yu S.T."/>
        </authorList>
    </citation>
    <scope>NUCLEOTIDE SEQUENCE</scope>
    <source>
        <strain evidence="4">Y1</strain>
    </source>
</reference>
<evidence type="ECO:0000256" key="2">
    <source>
        <dbReference type="SAM" id="SignalP"/>
    </source>
</evidence>
<dbReference type="SMART" id="SM00020">
    <property type="entry name" value="Tryp_SPc"/>
    <property type="match status" value="1"/>
</dbReference>
<evidence type="ECO:0000259" key="3">
    <source>
        <dbReference type="PROSITE" id="PS50240"/>
    </source>
</evidence>
<dbReference type="SUPFAM" id="SSF50494">
    <property type="entry name" value="Trypsin-like serine proteases"/>
    <property type="match status" value="1"/>
</dbReference>
<dbReference type="EMBL" id="CP163445">
    <property type="protein sequence ID" value="XDQ77448.1"/>
    <property type="molecule type" value="Genomic_DNA"/>
</dbReference>
<evidence type="ECO:0000256" key="1">
    <source>
        <dbReference type="ARBA" id="ARBA00023157"/>
    </source>
</evidence>
<organism evidence="4">
    <name type="scientific">Streptomyces sp. Y1</name>
    <dbReference type="NCBI Taxonomy" id="3238634"/>
    <lineage>
        <taxon>Bacteria</taxon>
        <taxon>Bacillati</taxon>
        <taxon>Actinomycetota</taxon>
        <taxon>Actinomycetes</taxon>
        <taxon>Kitasatosporales</taxon>
        <taxon>Streptomycetaceae</taxon>
        <taxon>Streptomyces</taxon>
    </lineage>
</organism>
<dbReference type="AlphaFoldDB" id="A0AB39TFH0"/>
<keyword evidence="1" id="KW-1015">Disulfide bond</keyword>
<dbReference type="GO" id="GO:0004252">
    <property type="term" value="F:serine-type endopeptidase activity"/>
    <property type="evidence" value="ECO:0007669"/>
    <property type="project" value="InterPro"/>
</dbReference>
<dbReference type="InterPro" id="IPR043504">
    <property type="entry name" value="Peptidase_S1_PA_chymotrypsin"/>
</dbReference>
<dbReference type="InterPro" id="IPR050430">
    <property type="entry name" value="Peptidase_S1"/>
</dbReference>
<keyword evidence="4" id="KW-0378">Hydrolase</keyword>
<name>A0AB39TFH0_9ACTN</name>
<dbReference type="GO" id="GO:0006508">
    <property type="term" value="P:proteolysis"/>
    <property type="evidence" value="ECO:0007669"/>
    <property type="project" value="UniProtKB-KW"/>
</dbReference>
<dbReference type="EC" id="3.4.21.-" evidence="4"/>
<gene>
    <name evidence="4" type="ORF">AB2U05_02595</name>
</gene>
<dbReference type="PANTHER" id="PTHR24276">
    <property type="entry name" value="POLYSERASE-RELATED"/>
    <property type="match status" value="1"/>
</dbReference>
<dbReference type="Pfam" id="PF00089">
    <property type="entry name" value="Trypsin"/>
    <property type="match status" value="1"/>
</dbReference>
<keyword evidence="4" id="KW-0645">Protease</keyword>
<dbReference type="PANTHER" id="PTHR24276:SF91">
    <property type="entry name" value="AT26814P-RELATED"/>
    <property type="match status" value="1"/>
</dbReference>
<accession>A0AB39TFH0</accession>
<dbReference type="RefSeq" id="WP_369182286.1">
    <property type="nucleotide sequence ID" value="NZ_CP163445.1"/>
</dbReference>
<proteinExistence type="predicted"/>
<dbReference type="InterPro" id="IPR009003">
    <property type="entry name" value="Peptidase_S1_PA"/>
</dbReference>
<evidence type="ECO:0000313" key="4">
    <source>
        <dbReference type="EMBL" id="XDQ77448.1"/>
    </source>
</evidence>
<protein>
    <submittedName>
        <fullName evidence="4">Trypsin-like serine protease</fullName>
        <ecNumber evidence="4">3.4.21.-</ecNumber>
    </submittedName>
</protein>
<sequence>MFGGQAGRGAAGRGVLGRCGLATTAAWALALAPTPAAAIEGGWDADPARYPYQVSLEYRGTHICAGGVLGATTVLVPAHCADVMAHSQLAVRPAAAEARTKPGPAPSRPGARAVAKVALHPDYDQTTGRADLAVLTLAAPLDLGPGLKAVGLPGQGTDPSPGTVGTVSGWGAAGPSAVRSPTLRAARVTVAVRGACGGAGRAVDRWLLCAVPDGAHLRRGDDGNPLMVGGTLVGLAGAPNHPSGTDRSRGGGEAAAFLGTGAYSDWIRTAAAR</sequence>